<keyword evidence="1" id="KW-0678">Repressor</keyword>
<evidence type="ECO:0000256" key="1">
    <source>
        <dbReference type="ARBA" id="ARBA00022491"/>
    </source>
</evidence>
<dbReference type="InterPro" id="IPR046335">
    <property type="entry name" value="LacI/GalR-like_sensor"/>
</dbReference>
<feature type="domain" description="HTH cro/C1-type" evidence="6">
    <location>
        <begin position="6"/>
        <end position="47"/>
    </location>
</feature>
<evidence type="ECO:0000256" key="4">
    <source>
        <dbReference type="ARBA" id="ARBA00023163"/>
    </source>
</evidence>
<gene>
    <name evidence="7" type="ORF">AS180_14340</name>
</gene>
<dbReference type="InterPro" id="IPR010982">
    <property type="entry name" value="Lambda_DNA-bd_dom_sf"/>
</dbReference>
<dbReference type="Pfam" id="PF13377">
    <property type="entry name" value="Peripla_BP_3"/>
    <property type="match status" value="1"/>
</dbReference>
<keyword evidence="3" id="KW-0238">DNA-binding</keyword>
<comment type="caution">
    <text evidence="7">The sequence shown here is derived from an EMBL/GenBank/DDBJ whole genome shotgun (WGS) entry which is preliminary data.</text>
</comment>
<accession>A0A0V8JJH9</accession>
<dbReference type="SUPFAM" id="SSF47413">
    <property type="entry name" value="lambda repressor-like DNA-binding domains"/>
    <property type="match status" value="1"/>
</dbReference>
<evidence type="ECO:0000256" key="2">
    <source>
        <dbReference type="ARBA" id="ARBA00023015"/>
    </source>
</evidence>
<dbReference type="PRINTS" id="PR00036">
    <property type="entry name" value="HTHLACI"/>
</dbReference>
<dbReference type="InterPro" id="IPR000843">
    <property type="entry name" value="HTH_LacI"/>
</dbReference>
<dbReference type="PROSITE" id="PS00356">
    <property type="entry name" value="HTH_LACI_1"/>
    <property type="match status" value="1"/>
</dbReference>
<dbReference type="CDD" id="cd06291">
    <property type="entry name" value="PBP1_Qymf-like"/>
    <property type="match status" value="1"/>
</dbReference>
<evidence type="ECO:0000259" key="5">
    <source>
        <dbReference type="PROSITE" id="PS50932"/>
    </source>
</evidence>
<dbReference type="PROSITE" id="PS50932">
    <property type="entry name" value="HTH_LACI_2"/>
    <property type="match status" value="1"/>
</dbReference>
<feature type="domain" description="HTH lacI-type" evidence="5">
    <location>
        <begin position="3"/>
        <end position="57"/>
    </location>
</feature>
<dbReference type="AlphaFoldDB" id="A0A0V8JJH9"/>
<proteinExistence type="predicted"/>
<name>A0A0V8JJH9_9BACI</name>
<keyword evidence="8" id="KW-1185">Reference proteome</keyword>
<dbReference type="Gene3D" id="1.10.260.40">
    <property type="entry name" value="lambda repressor-like DNA-binding domains"/>
    <property type="match status" value="1"/>
</dbReference>
<dbReference type="PANTHER" id="PTHR30146:SF95">
    <property type="entry name" value="RIBOSE OPERON REPRESSOR"/>
    <property type="match status" value="1"/>
</dbReference>
<evidence type="ECO:0000256" key="3">
    <source>
        <dbReference type="ARBA" id="ARBA00023125"/>
    </source>
</evidence>
<dbReference type="InterPro" id="IPR001387">
    <property type="entry name" value="Cro/C1-type_HTH"/>
</dbReference>
<dbReference type="SUPFAM" id="SSF53822">
    <property type="entry name" value="Periplasmic binding protein-like I"/>
    <property type="match status" value="1"/>
</dbReference>
<dbReference type="CDD" id="cd01392">
    <property type="entry name" value="HTH_LacI"/>
    <property type="match status" value="1"/>
</dbReference>
<dbReference type="Gene3D" id="3.40.50.2300">
    <property type="match status" value="2"/>
</dbReference>
<reference evidence="7 8" key="1">
    <citation type="submission" date="2015-11" db="EMBL/GenBank/DDBJ databases">
        <title>Bacillus caseinolyticus sp nov.</title>
        <authorList>
            <person name="Dastager S.G."/>
            <person name="Mawlankar R."/>
        </authorList>
    </citation>
    <scope>NUCLEOTIDE SEQUENCE [LARGE SCALE GENOMIC DNA]</scope>
    <source>
        <strain evidence="7 8">SGD-V-76</strain>
    </source>
</reference>
<dbReference type="Pfam" id="PF00356">
    <property type="entry name" value="LacI"/>
    <property type="match status" value="1"/>
</dbReference>
<dbReference type="GO" id="GO:0000976">
    <property type="term" value="F:transcription cis-regulatory region binding"/>
    <property type="evidence" value="ECO:0007669"/>
    <property type="project" value="TreeGrafter"/>
</dbReference>
<sequence length="327" mass="36722">MKPKISDVAKRAGVSPTTVSRVLNNRGYISEETKTRVHQAMKDINYFPNDVARSLFNKRTNVIGLIFPTVANPFFGELTFYIENICTKLGYKVLLCNSLNRVDEEEKYVEMLMRNQVDGIIVGTHNRGIINYHKEHLAVVAIDRNLSETIPVVSSDNYEGGKLATELLVKKGCHHIVHLNGPAELETPARFRRKAYEDVMRQSGKEPITYEIPATFDRRSQQGIIEQLFDEQVNVDGIFASDDVIAASVLREAKRRGRDVPSDLKVVGYDGTEVTQTLLPELTTIKQPVEQIAQRSVELLLQAIEGKFGELPLETKLPVQLLEGSTT</sequence>
<evidence type="ECO:0000313" key="8">
    <source>
        <dbReference type="Proteomes" id="UP000053681"/>
    </source>
</evidence>
<organism evidence="7 8">
    <name type="scientific">Priestia veravalensis</name>
    <dbReference type="NCBI Taxonomy" id="1414648"/>
    <lineage>
        <taxon>Bacteria</taxon>
        <taxon>Bacillati</taxon>
        <taxon>Bacillota</taxon>
        <taxon>Bacilli</taxon>
        <taxon>Bacillales</taxon>
        <taxon>Bacillaceae</taxon>
        <taxon>Priestia</taxon>
    </lineage>
</organism>
<protein>
    <submittedName>
        <fullName evidence="7">LacI family transcriptional regulator</fullName>
    </submittedName>
</protein>
<keyword evidence="2" id="KW-0805">Transcription regulation</keyword>
<keyword evidence="4" id="KW-0804">Transcription</keyword>
<dbReference type="PANTHER" id="PTHR30146">
    <property type="entry name" value="LACI-RELATED TRANSCRIPTIONAL REPRESSOR"/>
    <property type="match status" value="1"/>
</dbReference>
<evidence type="ECO:0000313" key="7">
    <source>
        <dbReference type="EMBL" id="KSU87211.1"/>
    </source>
</evidence>
<dbReference type="InterPro" id="IPR028082">
    <property type="entry name" value="Peripla_BP_I"/>
</dbReference>
<dbReference type="Proteomes" id="UP000053681">
    <property type="component" value="Unassembled WGS sequence"/>
</dbReference>
<dbReference type="PROSITE" id="PS50943">
    <property type="entry name" value="HTH_CROC1"/>
    <property type="match status" value="1"/>
</dbReference>
<dbReference type="SMART" id="SM00354">
    <property type="entry name" value="HTH_LACI"/>
    <property type="match status" value="1"/>
</dbReference>
<dbReference type="RefSeq" id="WP_061785548.1">
    <property type="nucleotide sequence ID" value="NZ_KQ758665.1"/>
</dbReference>
<dbReference type="GO" id="GO:0003700">
    <property type="term" value="F:DNA-binding transcription factor activity"/>
    <property type="evidence" value="ECO:0007669"/>
    <property type="project" value="TreeGrafter"/>
</dbReference>
<evidence type="ECO:0000259" key="6">
    <source>
        <dbReference type="PROSITE" id="PS50943"/>
    </source>
</evidence>
<dbReference type="EMBL" id="LNQP01000050">
    <property type="protein sequence ID" value="KSU87211.1"/>
    <property type="molecule type" value="Genomic_DNA"/>
</dbReference>